<feature type="non-terminal residue" evidence="1">
    <location>
        <position position="505"/>
    </location>
</feature>
<accession>A0A9N9NPG0</accession>
<reference evidence="1" key="1">
    <citation type="submission" date="2021-06" db="EMBL/GenBank/DDBJ databases">
        <authorList>
            <person name="Kallberg Y."/>
            <person name="Tangrot J."/>
            <person name="Rosling A."/>
        </authorList>
    </citation>
    <scope>NUCLEOTIDE SEQUENCE</scope>
    <source>
        <strain evidence="1">FL966</strain>
    </source>
</reference>
<gene>
    <name evidence="1" type="ORF">CPELLU_LOCUS14570</name>
</gene>
<dbReference type="EMBL" id="CAJVQA010017443">
    <property type="protein sequence ID" value="CAG8748799.1"/>
    <property type="molecule type" value="Genomic_DNA"/>
</dbReference>
<evidence type="ECO:0000313" key="1">
    <source>
        <dbReference type="EMBL" id="CAG8748799.1"/>
    </source>
</evidence>
<comment type="caution">
    <text evidence="1">The sequence shown here is derived from an EMBL/GenBank/DDBJ whole genome shotgun (WGS) entry which is preliminary data.</text>
</comment>
<dbReference type="PANTHER" id="PTHR47718:SF3">
    <property type="entry name" value="PROTEIN FAR1-RELATED SEQUENCE 5-LIKE"/>
    <property type="match status" value="1"/>
</dbReference>
<sequence length="505" mass="58708">FHSENDKNNTDSLYSENCQNDADKFLFENCQNGMDEFLSETIKTMDEVEMKLNQYARATGFTLCRKHLELDGDGIIRCRTFECSFSSTPTSNQIIDLTQQHQVTSIVRDHNHDMISDVHLYAFKYHKLSEEIKERIRFYVTKGNMESKQIYPLLVASFPDQYIHKRDLYNKVQKIKAPLTKRHGDAQNIINKLLALKDQETEWIIYTRIDLFDNHLSTQRVEVINQLIKDETSSMSSLCNLHDQVQNLLDGEATWAWYNIYLQSLPTNQAPSIIEPLFPEVIKLMTKYLTPHILLVQWQQITGSLLYWARNISKEIINNIKTSLQFLLEEIESSDIIEDSNDKPLTADLHIFNKLRVPDTFTYKVRQRVQRKAKYIYGFEKMKKALNLALDLDCEEEFINMVNRFIDCKKNYINETNKINNSHISDPVIQKQCGHSPTKRIKLVSETSIHCINSKSSAINPVDPNLYVQQHTPQVASLRTPFRALNSDNSERNICVSSDNINVNI</sequence>
<protein>
    <submittedName>
        <fullName evidence="1">24231_t:CDS:1</fullName>
    </submittedName>
</protein>
<evidence type="ECO:0000313" key="2">
    <source>
        <dbReference type="Proteomes" id="UP000789759"/>
    </source>
</evidence>
<dbReference type="PANTHER" id="PTHR47718">
    <property type="entry name" value="OS01G0519700 PROTEIN"/>
    <property type="match status" value="1"/>
</dbReference>
<dbReference type="OrthoDB" id="2437872at2759"/>
<keyword evidence="2" id="KW-1185">Reference proteome</keyword>
<name>A0A9N9NPG0_9GLOM</name>
<organism evidence="1 2">
    <name type="scientific">Cetraspora pellucida</name>
    <dbReference type="NCBI Taxonomy" id="1433469"/>
    <lineage>
        <taxon>Eukaryota</taxon>
        <taxon>Fungi</taxon>
        <taxon>Fungi incertae sedis</taxon>
        <taxon>Mucoromycota</taxon>
        <taxon>Glomeromycotina</taxon>
        <taxon>Glomeromycetes</taxon>
        <taxon>Diversisporales</taxon>
        <taxon>Gigasporaceae</taxon>
        <taxon>Cetraspora</taxon>
    </lineage>
</organism>
<proteinExistence type="predicted"/>
<dbReference type="AlphaFoldDB" id="A0A9N9NPG0"/>
<dbReference type="Proteomes" id="UP000789759">
    <property type="component" value="Unassembled WGS sequence"/>
</dbReference>